<accession>A0A3D9U9P3</accession>
<evidence type="ECO:0000313" key="1">
    <source>
        <dbReference type="EMBL" id="REF26198.1"/>
    </source>
</evidence>
<dbReference type="EMBL" id="QTUB01000001">
    <property type="protein sequence ID" value="REF26198.1"/>
    <property type="molecule type" value="Genomic_DNA"/>
</dbReference>
<proteinExistence type="predicted"/>
<keyword evidence="2" id="KW-1185">Reference proteome</keyword>
<gene>
    <name evidence="1" type="ORF">BDD26_0800</name>
</gene>
<dbReference type="AlphaFoldDB" id="A0A3D9U9P3"/>
<dbReference type="Proteomes" id="UP000256294">
    <property type="component" value="Unassembled WGS sequence"/>
</dbReference>
<sequence>MVSALGKAALFLAGESPVVEGKPDHYVASLAFPAVTKDMKRRQRNIRAETNR</sequence>
<comment type="caution">
    <text evidence="1">The sequence shown here is derived from an EMBL/GenBank/DDBJ whole genome shotgun (WGS) entry which is preliminary data.</text>
</comment>
<organism evidence="1 2">
    <name type="scientific">Xenorhabdus cabanillasii</name>
    <dbReference type="NCBI Taxonomy" id="351673"/>
    <lineage>
        <taxon>Bacteria</taxon>
        <taxon>Pseudomonadati</taxon>
        <taxon>Pseudomonadota</taxon>
        <taxon>Gammaproteobacteria</taxon>
        <taxon>Enterobacterales</taxon>
        <taxon>Morganellaceae</taxon>
        <taxon>Xenorhabdus</taxon>
    </lineage>
</organism>
<reference evidence="1 2" key="1">
    <citation type="submission" date="2018-08" db="EMBL/GenBank/DDBJ databases">
        <title>Genomic Encyclopedia of Archaeal and Bacterial Type Strains, Phase II (KMG-II): from individual species to whole genera.</title>
        <authorList>
            <person name="Goeker M."/>
        </authorList>
    </citation>
    <scope>NUCLEOTIDE SEQUENCE [LARGE SCALE GENOMIC DNA]</scope>
    <source>
        <strain evidence="1 2">DSM 17905</strain>
    </source>
</reference>
<name>A0A3D9U9P3_9GAMM</name>
<evidence type="ECO:0000313" key="2">
    <source>
        <dbReference type="Proteomes" id="UP000256294"/>
    </source>
</evidence>
<protein>
    <submittedName>
        <fullName evidence="1">Uncharacterized protein</fullName>
    </submittedName>
</protein>